<reference evidence="1" key="2">
    <citation type="journal article" date="2015" name="Fish Shellfish Immunol.">
        <title>Early steps in the European eel (Anguilla anguilla)-Vibrio vulnificus interaction in the gills: Role of the RtxA13 toxin.</title>
        <authorList>
            <person name="Callol A."/>
            <person name="Pajuelo D."/>
            <person name="Ebbesson L."/>
            <person name="Teles M."/>
            <person name="MacKenzie S."/>
            <person name="Amaro C."/>
        </authorList>
    </citation>
    <scope>NUCLEOTIDE SEQUENCE</scope>
</reference>
<proteinExistence type="predicted"/>
<dbReference type="AlphaFoldDB" id="A0A0E9PI22"/>
<protein>
    <submittedName>
        <fullName evidence="1">Uncharacterized protein</fullName>
    </submittedName>
</protein>
<sequence>MGNYLAYLATLLGKSCFPHAC</sequence>
<organism evidence="1">
    <name type="scientific">Anguilla anguilla</name>
    <name type="common">European freshwater eel</name>
    <name type="synonym">Muraena anguilla</name>
    <dbReference type="NCBI Taxonomy" id="7936"/>
    <lineage>
        <taxon>Eukaryota</taxon>
        <taxon>Metazoa</taxon>
        <taxon>Chordata</taxon>
        <taxon>Craniata</taxon>
        <taxon>Vertebrata</taxon>
        <taxon>Euteleostomi</taxon>
        <taxon>Actinopterygii</taxon>
        <taxon>Neopterygii</taxon>
        <taxon>Teleostei</taxon>
        <taxon>Anguilliformes</taxon>
        <taxon>Anguillidae</taxon>
        <taxon>Anguilla</taxon>
    </lineage>
</organism>
<accession>A0A0E9PI22</accession>
<dbReference type="EMBL" id="GBXM01104336">
    <property type="protein sequence ID" value="JAH04241.1"/>
    <property type="molecule type" value="Transcribed_RNA"/>
</dbReference>
<reference evidence="1" key="1">
    <citation type="submission" date="2014-11" db="EMBL/GenBank/DDBJ databases">
        <authorList>
            <person name="Amaro Gonzalez C."/>
        </authorList>
    </citation>
    <scope>NUCLEOTIDE SEQUENCE</scope>
</reference>
<evidence type="ECO:0000313" key="1">
    <source>
        <dbReference type="EMBL" id="JAH04241.1"/>
    </source>
</evidence>
<name>A0A0E9PI22_ANGAN</name>